<dbReference type="EMBL" id="JBHLVO010000020">
    <property type="protein sequence ID" value="MFC0273384.1"/>
    <property type="molecule type" value="Genomic_DNA"/>
</dbReference>
<dbReference type="InterPro" id="IPR036237">
    <property type="entry name" value="Xyl_isomerase-like_sf"/>
</dbReference>
<organism evidence="2 3">
    <name type="scientific">Metabacillus herbersteinensis</name>
    <dbReference type="NCBI Taxonomy" id="283816"/>
    <lineage>
        <taxon>Bacteria</taxon>
        <taxon>Bacillati</taxon>
        <taxon>Bacillota</taxon>
        <taxon>Bacilli</taxon>
        <taxon>Bacillales</taxon>
        <taxon>Bacillaceae</taxon>
        <taxon>Metabacillus</taxon>
    </lineage>
</organism>
<gene>
    <name evidence="2" type="ORF">ACFFIX_18445</name>
</gene>
<dbReference type="InterPro" id="IPR013022">
    <property type="entry name" value="Xyl_isomerase-like_TIM-brl"/>
</dbReference>
<dbReference type="Pfam" id="PF01261">
    <property type="entry name" value="AP_endonuc_2"/>
    <property type="match status" value="1"/>
</dbReference>
<comment type="caution">
    <text evidence="2">The sequence shown here is derived from an EMBL/GenBank/DDBJ whole genome shotgun (WGS) entry which is preliminary data.</text>
</comment>
<dbReference type="PANTHER" id="PTHR12110">
    <property type="entry name" value="HYDROXYPYRUVATE ISOMERASE"/>
    <property type="match status" value="1"/>
</dbReference>
<reference evidence="2 3" key="1">
    <citation type="submission" date="2024-09" db="EMBL/GenBank/DDBJ databases">
        <authorList>
            <person name="Sun Q."/>
            <person name="Mori K."/>
        </authorList>
    </citation>
    <scope>NUCLEOTIDE SEQUENCE [LARGE SCALE GENOMIC DNA]</scope>
    <source>
        <strain evidence="2 3">CCM 7228</strain>
    </source>
</reference>
<sequence>MKKTLFLPTLLISEVYHPYCLEKGSTANLIEKLAEDGFYRAVEIGYGYDPQERKQILTSAEKNNLIVTQWLTSLINEKNLDVSAIEPQKRRESVKQIKESLYAAAECGASNIAFISGPDPGVQLRKDAAESFYQTLSEICEEATQYNMKVLVEPLDREAHKKRFLGPTSEAVSLFARVRESYPNVGFAFDTAHAALNGENIYEALELAKPYINQLHFSNAVLDVEHELYGDHHMPIGRPGFLDSETISSILWKVEELEIQADQGLRVSIEVRGTEKQELHTNEKAVRAVLEKALFTVGIQG</sequence>
<feature type="domain" description="Xylose isomerase-like TIM barrel" evidence="1">
    <location>
        <begin position="31"/>
        <end position="251"/>
    </location>
</feature>
<evidence type="ECO:0000259" key="1">
    <source>
        <dbReference type="Pfam" id="PF01261"/>
    </source>
</evidence>
<dbReference type="GO" id="GO:0016853">
    <property type="term" value="F:isomerase activity"/>
    <property type="evidence" value="ECO:0007669"/>
    <property type="project" value="UniProtKB-KW"/>
</dbReference>
<dbReference type="Proteomes" id="UP001589854">
    <property type="component" value="Unassembled WGS sequence"/>
</dbReference>
<evidence type="ECO:0000313" key="2">
    <source>
        <dbReference type="EMBL" id="MFC0273384.1"/>
    </source>
</evidence>
<protein>
    <submittedName>
        <fullName evidence="2">Sugar phosphate isomerase/epimerase family protein</fullName>
    </submittedName>
</protein>
<keyword evidence="2" id="KW-0413">Isomerase</keyword>
<dbReference type="RefSeq" id="WP_378936626.1">
    <property type="nucleotide sequence ID" value="NZ_JBHLVO010000020.1"/>
</dbReference>
<dbReference type="InterPro" id="IPR050312">
    <property type="entry name" value="IolE/XylAMocC-like"/>
</dbReference>
<keyword evidence="3" id="KW-1185">Reference proteome</keyword>
<accession>A0ABV6GJT9</accession>
<dbReference type="PANTHER" id="PTHR12110:SF53">
    <property type="entry name" value="BLR5974 PROTEIN"/>
    <property type="match status" value="1"/>
</dbReference>
<dbReference type="Gene3D" id="3.20.20.150">
    <property type="entry name" value="Divalent-metal-dependent TIM barrel enzymes"/>
    <property type="match status" value="1"/>
</dbReference>
<proteinExistence type="predicted"/>
<dbReference type="SUPFAM" id="SSF51658">
    <property type="entry name" value="Xylose isomerase-like"/>
    <property type="match status" value="1"/>
</dbReference>
<name>A0ABV6GJT9_9BACI</name>
<evidence type="ECO:0000313" key="3">
    <source>
        <dbReference type="Proteomes" id="UP001589854"/>
    </source>
</evidence>